<evidence type="ECO:0000256" key="3">
    <source>
        <dbReference type="SAM" id="Phobius"/>
    </source>
</evidence>
<evidence type="ECO:0000313" key="5">
    <source>
        <dbReference type="EMBL" id="CAG7716631.1"/>
    </source>
</evidence>
<feature type="domain" description="Fucosyltransferase N-terminal" evidence="4">
    <location>
        <begin position="52"/>
        <end position="170"/>
    </location>
</feature>
<sequence>MPAFSWRRQDVFNKIVGVSLVGIFLLVLLLHRWHELKKQTQLEIMYTSGGLKRILFWTPFFTGTSLKDVGLTEEDQGYQTFCPHKCKFTTNKNLLHLSDAVLFHGRNLQIIDSEGLWVSRNIPETRNWTQHWIFYYFESADYTFVPLNDFNNVFNQTISYRLDSDIHTPYSRLLPRSLEEINNYARVSETIKKKTKMAAWIVSNCVTKTNYERYLVVFHMDAAHSFKIWGPSFFFTDSKGSTEEIKAV</sequence>
<evidence type="ECO:0000256" key="1">
    <source>
        <dbReference type="ARBA" id="ARBA00004447"/>
    </source>
</evidence>
<dbReference type="AlphaFoldDB" id="A0A8J2J9Z2"/>
<comment type="subcellular location">
    <subcellularLocation>
        <location evidence="1">Golgi apparatus</location>
        <location evidence="1">Golgi stack membrane</location>
        <topology evidence="1">Single-pass type II membrane protein</topology>
    </subcellularLocation>
</comment>
<dbReference type="PANTHER" id="PTHR48438:SF1">
    <property type="entry name" value="ALPHA-(1,3)-FUCOSYLTRANSFERASE C-RELATED"/>
    <property type="match status" value="1"/>
</dbReference>
<name>A0A8J2J9Z2_9HEXA</name>
<accession>A0A8J2J9Z2</accession>
<evidence type="ECO:0000256" key="2">
    <source>
        <dbReference type="ARBA" id="ARBA00023034"/>
    </source>
</evidence>
<feature type="transmembrane region" description="Helical" evidence="3">
    <location>
        <begin position="12"/>
        <end position="30"/>
    </location>
</feature>
<dbReference type="InterPro" id="IPR001503">
    <property type="entry name" value="Glyco_trans_10"/>
</dbReference>
<dbReference type="GO" id="GO:0032580">
    <property type="term" value="C:Golgi cisterna membrane"/>
    <property type="evidence" value="ECO:0007669"/>
    <property type="project" value="UniProtKB-SubCell"/>
</dbReference>
<evidence type="ECO:0000313" key="6">
    <source>
        <dbReference type="Proteomes" id="UP000708208"/>
    </source>
</evidence>
<dbReference type="GO" id="GO:0008417">
    <property type="term" value="F:fucosyltransferase activity"/>
    <property type="evidence" value="ECO:0007669"/>
    <property type="project" value="InterPro"/>
</dbReference>
<dbReference type="OrthoDB" id="427096at2759"/>
<dbReference type="InterPro" id="IPR031481">
    <property type="entry name" value="Glyco_tran_10_N"/>
</dbReference>
<dbReference type="PANTHER" id="PTHR48438">
    <property type="entry name" value="ALPHA-(1,3)-FUCOSYLTRANSFERASE C-RELATED"/>
    <property type="match status" value="1"/>
</dbReference>
<dbReference type="Proteomes" id="UP000708208">
    <property type="component" value="Unassembled WGS sequence"/>
</dbReference>
<dbReference type="EMBL" id="CAJVCH010040016">
    <property type="protein sequence ID" value="CAG7716631.1"/>
    <property type="molecule type" value="Genomic_DNA"/>
</dbReference>
<keyword evidence="2" id="KW-0333">Golgi apparatus</keyword>
<keyword evidence="6" id="KW-1185">Reference proteome</keyword>
<evidence type="ECO:0000259" key="4">
    <source>
        <dbReference type="Pfam" id="PF17039"/>
    </source>
</evidence>
<dbReference type="Pfam" id="PF17039">
    <property type="entry name" value="Glyco_tran_10_N"/>
    <property type="match status" value="1"/>
</dbReference>
<reference evidence="5" key="1">
    <citation type="submission" date="2021-06" db="EMBL/GenBank/DDBJ databases">
        <authorList>
            <person name="Hodson N. C."/>
            <person name="Mongue J. A."/>
            <person name="Jaron S. K."/>
        </authorList>
    </citation>
    <scope>NUCLEOTIDE SEQUENCE</scope>
</reference>
<organism evidence="5 6">
    <name type="scientific">Allacma fusca</name>
    <dbReference type="NCBI Taxonomy" id="39272"/>
    <lineage>
        <taxon>Eukaryota</taxon>
        <taxon>Metazoa</taxon>
        <taxon>Ecdysozoa</taxon>
        <taxon>Arthropoda</taxon>
        <taxon>Hexapoda</taxon>
        <taxon>Collembola</taxon>
        <taxon>Symphypleona</taxon>
        <taxon>Sminthuridae</taxon>
        <taxon>Allacma</taxon>
    </lineage>
</organism>
<keyword evidence="3" id="KW-1133">Transmembrane helix</keyword>
<keyword evidence="3" id="KW-0472">Membrane</keyword>
<keyword evidence="3" id="KW-0812">Transmembrane</keyword>
<proteinExistence type="predicted"/>
<comment type="caution">
    <text evidence="5">The sequence shown here is derived from an EMBL/GenBank/DDBJ whole genome shotgun (WGS) entry which is preliminary data.</text>
</comment>
<protein>
    <recommendedName>
        <fullName evidence="4">Fucosyltransferase N-terminal domain-containing protein</fullName>
    </recommendedName>
</protein>
<gene>
    <name evidence="5" type="ORF">AFUS01_LOCUS6130</name>
</gene>